<reference evidence="1" key="2">
    <citation type="submission" date="2017-10" db="EMBL/GenBank/DDBJ databases">
        <title>Ladona fulva Genome sequencing and assembly.</title>
        <authorList>
            <person name="Murali S."/>
            <person name="Richards S."/>
            <person name="Bandaranaike D."/>
            <person name="Bellair M."/>
            <person name="Blankenburg K."/>
            <person name="Chao H."/>
            <person name="Dinh H."/>
            <person name="Doddapaneni H."/>
            <person name="Dugan-Rocha S."/>
            <person name="Elkadiri S."/>
            <person name="Gnanaolivu R."/>
            <person name="Hernandez B."/>
            <person name="Skinner E."/>
            <person name="Javaid M."/>
            <person name="Lee S."/>
            <person name="Li M."/>
            <person name="Ming W."/>
            <person name="Munidasa M."/>
            <person name="Muniz J."/>
            <person name="Nguyen L."/>
            <person name="Hughes D."/>
            <person name="Osuji N."/>
            <person name="Pu L.-L."/>
            <person name="Puazo M."/>
            <person name="Qu C."/>
            <person name="Quiroz J."/>
            <person name="Raj R."/>
            <person name="Weissenberger G."/>
            <person name="Xin Y."/>
            <person name="Zou X."/>
            <person name="Han Y."/>
            <person name="Worley K."/>
            <person name="Muzny D."/>
            <person name="Gibbs R."/>
        </authorList>
    </citation>
    <scope>NUCLEOTIDE SEQUENCE</scope>
    <source>
        <strain evidence="1">Sampled in the wild</strain>
    </source>
</reference>
<proteinExistence type="predicted"/>
<evidence type="ECO:0000313" key="1">
    <source>
        <dbReference type="EMBL" id="KAG8233721.1"/>
    </source>
</evidence>
<dbReference type="AlphaFoldDB" id="A0A8K0P4S4"/>
<protein>
    <recommendedName>
        <fullName evidence="3">Reverse transcriptase domain-containing protein</fullName>
    </recommendedName>
</protein>
<dbReference type="PANTHER" id="PTHR47331">
    <property type="entry name" value="PHD-TYPE DOMAIN-CONTAINING PROTEIN"/>
    <property type="match status" value="1"/>
</dbReference>
<evidence type="ECO:0000313" key="2">
    <source>
        <dbReference type="Proteomes" id="UP000792457"/>
    </source>
</evidence>
<dbReference type="EMBL" id="KZ308743">
    <property type="protein sequence ID" value="KAG8233721.1"/>
    <property type="molecule type" value="Genomic_DNA"/>
</dbReference>
<dbReference type="Proteomes" id="UP000792457">
    <property type="component" value="Unassembled WGS sequence"/>
</dbReference>
<dbReference type="GO" id="GO:0071897">
    <property type="term" value="P:DNA biosynthetic process"/>
    <property type="evidence" value="ECO:0007669"/>
    <property type="project" value="UniProtKB-ARBA"/>
</dbReference>
<reference evidence="1" key="1">
    <citation type="submission" date="2013-04" db="EMBL/GenBank/DDBJ databases">
        <authorList>
            <person name="Qu J."/>
            <person name="Murali S.C."/>
            <person name="Bandaranaike D."/>
            <person name="Bellair M."/>
            <person name="Blankenburg K."/>
            <person name="Chao H."/>
            <person name="Dinh H."/>
            <person name="Doddapaneni H."/>
            <person name="Downs B."/>
            <person name="Dugan-Rocha S."/>
            <person name="Elkadiri S."/>
            <person name="Gnanaolivu R.D."/>
            <person name="Hernandez B."/>
            <person name="Javaid M."/>
            <person name="Jayaseelan J.C."/>
            <person name="Lee S."/>
            <person name="Li M."/>
            <person name="Ming W."/>
            <person name="Munidasa M."/>
            <person name="Muniz J."/>
            <person name="Nguyen L."/>
            <person name="Ongeri F."/>
            <person name="Osuji N."/>
            <person name="Pu L.-L."/>
            <person name="Puazo M."/>
            <person name="Qu C."/>
            <person name="Quiroz J."/>
            <person name="Raj R."/>
            <person name="Weissenberger G."/>
            <person name="Xin Y."/>
            <person name="Zou X."/>
            <person name="Han Y."/>
            <person name="Richards S."/>
            <person name="Worley K."/>
            <person name="Muzny D."/>
            <person name="Gibbs R."/>
        </authorList>
    </citation>
    <scope>NUCLEOTIDE SEQUENCE</scope>
    <source>
        <strain evidence="1">Sampled in the wild</strain>
    </source>
</reference>
<organism evidence="1 2">
    <name type="scientific">Ladona fulva</name>
    <name type="common">Scarce chaser dragonfly</name>
    <name type="synonym">Libellula fulva</name>
    <dbReference type="NCBI Taxonomy" id="123851"/>
    <lineage>
        <taxon>Eukaryota</taxon>
        <taxon>Metazoa</taxon>
        <taxon>Ecdysozoa</taxon>
        <taxon>Arthropoda</taxon>
        <taxon>Hexapoda</taxon>
        <taxon>Insecta</taxon>
        <taxon>Pterygota</taxon>
        <taxon>Palaeoptera</taxon>
        <taxon>Odonata</taxon>
        <taxon>Epiprocta</taxon>
        <taxon>Anisoptera</taxon>
        <taxon>Libelluloidea</taxon>
        <taxon>Libellulidae</taxon>
        <taxon>Ladona</taxon>
    </lineage>
</organism>
<sequence>MSLNCLGLLSTPVCTTQGVTSFVMKARNNNKEIHVSAIIIPKITSNQPSFPIPDSVCENFSSLDLADPNFYKPGPIDFLLGADLYSEMMTEGPILRQVGLPSAWPSVFGYILLGPMETKRSNQNSNVITFFTSIENDLSASIQKFWSIEELPTIHSMSPEDRLAEQQFRTLHYRNPDGSYVVPLLLKDYDISLSLGDSKMQTIRRFTNLERKFKRDPELHAEYTAFLKEYLTLGHMSLAEWGSGKYYIPHHAVVKPYSRPKLQKEISDLIIRFRLHPVALVADIYKMYRMIHLLPQHSKYQHIVWRSSEKESLQVYRLNTVTYGLTSSPYLALRTLKQLSEDEADNFPKAASVLSGDFFVDDLLTGASSELEAIELIKKLQRLLRSGGFQLRKWSSNISHLFLGLPIGLSQSDIYFLHQGDQMKVLGIHWEPSSDTFSYHISRISKASSTKKSILSTIAKLFDPLG</sequence>
<dbReference type="PANTHER" id="PTHR47331:SF1">
    <property type="entry name" value="GAG-LIKE PROTEIN"/>
    <property type="match status" value="1"/>
</dbReference>
<dbReference type="OrthoDB" id="8052806at2759"/>
<keyword evidence="2" id="KW-1185">Reference proteome</keyword>
<accession>A0A8K0P4S4</accession>
<gene>
    <name evidence="1" type="ORF">J437_LFUL019191</name>
</gene>
<name>A0A8K0P4S4_LADFU</name>
<evidence type="ECO:0008006" key="3">
    <source>
        <dbReference type="Google" id="ProtNLM"/>
    </source>
</evidence>
<dbReference type="InterPro" id="IPR043502">
    <property type="entry name" value="DNA/RNA_pol_sf"/>
</dbReference>
<dbReference type="SUPFAM" id="SSF56672">
    <property type="entry name" value="DNA/RNA polymerases"/>
    <property type="match status" value="1"/>
</dbReference>
<comment type="caution">
    <text evidence="1">The sequence shown here is derived from an EMBL/GenBank/DDBJ whole genome shotgun (WGS) entry which is preliminary data.</text>
</comment>